<feature type="region of interest" description="Disordered" evidence="1">
    <location>
        <begin position="33"/>
        <end position="53"/>
    </location>
</feature>
<protein>
    <submittedName>
        <fullName evidence="2">Uncharacterized protein</fullName>
    </submittedName>
</protein>
<name>A0AAV1ACP2_VICFA</name>
<feature type="compositionally biased region" description="Basic and acidic residues" evidence="1">
    <location>
        <begin position="38"/>
        <end position="53"/>
    </location>
</feature>
<evidence type="ECO:0000313" key="2">
    <source>
        <dbReference type="EMBL" id="CAI8608435.1"/>
    </source>
</evidence>
<organism evidence="2 3">
    <name type="scientific">Vicia faba</name>
    <name type="common">Broad bean</name>
    <name type="synonym">Faba vulgaris</name>
    <dbReference type="NCBI Taxonomy" id="3906"/>
    <lineage>
        <taxon>Eukaryota</taxon>
        <taxon>Viridiplantae</taxon>
        <taxon>Streptophyta</taxon>
        <taxon>Embryophyta</taxon>
        <taxon>Tracheophyta</taxon>
        <taxon>Spermatophyta</taxon>
        <taxon>Magnoliopsida</taxon>
        <taxon>eudicotyledons</taxon>
        <taxon>Gunneridae</taxon>
        <taxon>Pentapetalae</taxon>
        <taxon>rosids</taxon>
        <taxon>fabids</taxon>
        <taxon>Fabales</taxon>
        <taxon>Fabaceae</taxon>
        <taxon>Papilionoideae</taxon>
        <taxon>50 kb inversion clade</taxon>
        <taxon>NPAAA clade</taxon>
        <taxon>Hologalegina</taxon>
        <taxon>IRL clade</taxon>
        <taxon>Fabeae</taxon>
        <taxon>Vicia</taxon>
    </lineage>
</organism>
<reference evidence="2 3" key="1">
    <citation type="submission" date="2023-01" db="EMBL/GenBank/DDBJ databases">
        <authorList>
            <person name="Kreplak J."/>
        </authorList>
    </citation>
    <scope>NUCLEOTIDE SEQUENCE [LARGE SCALE GENOMIC DNA]</scope>
</reference>
<sequence>MGFDSPDLRSPSSIYIRQLEEGLLLAKDKLSHLRRHRLPNDKQKTKKELTRPPCDHSLTSALNYLHGSLPFLARRQTIFSEVPPSPKASISSKKDEVGTLTTLIGRGLGKKVAAKGKL</sequence>
<evidence type="ECO:0000313" key="3">
    <source>
        <dbReference type="Proteomes" id="UP001157006"/>
    </source>
</evidence>
<accession>A0AAV1ACP2</accession>
<dbReference type="Proteomes" id="UP001157006">
    <property type="component" value="Chromosome 4"/>
</dbReference>
<dbReference type="EMBL" id="OX451739">
    <property type="protein sequence ID" value="CAI8608435.1"/>
    <property type="molecule type" value="Genomic_DNA"/>
</dbReference>
<keyword evidence="3" id="KW-1185">Reference proteome</keyword>
<evidence type="ECO:0000256" key="1">
    <source>
        <dbReference type="SAM" id="MobiDB-lite"/>
    </source>
</evidence>
<proteinExistence type="predicted"/>
<dbReference type="AlphaFoldDB" id="A0AAV1ACP2"/>
<gene>
    <name evidence="2" type="ORF">VFH_IV084000</name>
</gene>